<evidence type="ECO:0000256" key="1">
    <source>
        <dbReference type="SAM" id="SignalP"/>
    </source>
</evidence>
<dbReference type="EMBL" id="KE504212">
    <property type="protein sequence ID" value="EPS95194.1"/>
    <property type="molecule type" value="Genomic_DNA"/>
</dbReference>
<evidence type="ECO:0000313" key="3">
    <source>
        <dbReference type="Proteomes" id="UP000015241"/>
    </source>
</evidence>
<protein>
    <submittedName>
        <fullName evidence="2">Uncharacterized protein</fullName>
    </submittedName>
</protein>
<evidence type="ECO:0000313" key="2">
    <source>
        <dbReference type="EMBL" id="EPS95194.1"/>
    </source>
</evidence>
<reference evidence="2 3" key="1">
    <citation type="journal article" date="2012" name="Science">
        <title>The Paleozoic origin of enzymatic lignin decomposition reconstructed from 31 fungal genomes.</title>
        <authorList>
            <person name="Floudas D."/>
            <person name="Binder M."/>
            <person name="Riley R."/>
            <person name="Barry K."/>
            <person name="Blanchette R.A."/>
            <person name="Henrissat B."/>
            <person name="Martinez A.T."/>
            <person name="Otillar R."/>
            <person name="Spatafora J.W."/>
            <person name="Yadav J.S."/>
            <person name="Aerts A."/>
            <person name="Benoit I."/>
            <person name="Boyd A."/>
            <person name="Carlson A."/>
            <person name="Copeland A."/>
            <person name="Coutinho P.M."/>
            <person name="de Vries R.P."/>
            <person name="Ferreira P."/>
            <person name="Findley K."/>
            <person name="Foster B."/>
            <person name="Gaskell J."/>
            <person name="Glotzer D."/>
            <person name="Gorecki P."/>
            <person name="Heitman J."/>
            <person name="Hesse C."/>
            <person name="Hori C."/>
            <person name="Igarashi K."/>
            <person name="Jurgens J.A."/>
            <person name="Kallen N."/>
            <person name="Kersten P."/>
            <person name="Kohler A."/>
            <person name="Kuees U."/>
            <person name="Kumar T.K.A."/>
            <person name="Kuo A."/>
            <person name="LaButti K."/>
            <person name="Larrondo L.F."/>
            <person name="Lindquist E."/>
            <person name="Ling A."/>
            <person name="Lombard V."/>
            <person name="Lucas S."/>
            <person name="Lundell T."/>
            <person name="Martin R."/>
            <person name="McLaughlin D.J."/>
            <person name="Morgenstern I."/>
            <person name="Morin E."/>
            <person name="Murat C."/>
            <person name="Nagy L.G."/>
            <person name="Nolan M."/>
            <person name="Ohm R.A."/>
            <person name="Patyshakuliyeva A."/>
            <person name="Rokas A."/>
            <person name="Ruiz-Duenas F.J."/>
            <person name="Sabat G."/>
            <person name="Salamov A."/>
            <person name="Samejima M."/>
            <person name="Schmutz J."/>
            <person name="Slot J.C."/>
            <person name="St John F."/>
            <person name="Stenlid J."/>
            <person name="Sun H."/>
            <person name="Sun S."/>
            <person name="Syed K."/>
            <person name="Tsang A."/>
            <person name="Wiebenga A."/>
            <person name="Young D."/>
            <person name="Pisabarro A."/>
            <person name="Eastwood D.C."/>
            <person name="Martin F."/>
            <person name="Cullen D."/>
            <person name="Grigoriev I.V."/>
            <person name="Hibbett D.S."/>
        </authorList>
    </citation>
    <scope>NUCLEOTIDE SEQUENCE</scope>
    <source>
        <strain evidence="3">FP-58527</strain>
    </source>
</reference>
<sequence>MLLFRNVFVGSSVALAFVAGLVPSVTAAPWWPMHYVMAEIPPDQAPSPTQSTATAQLGITSTIEPVSATVSVVSAQSSAAPEIYGTSESLANASMGSDGSDAATQQTNSATLVGRTGATSVVFGSTVLALYLAL</sequence>
<dbReference type="InParanoid" id="S8F954"/>
<dbReference type="Proteomes" id="UP000015241">
    <property type="component" value="Unassembled WGS sequence"/>
</dbReference>
<feature type="signal peptide" evidence="1">
    <location>
        <begin position="1"/>
        <end position="27"/>
    </location>
</feature>
<keyword evidence="3" id="KW-1185">Reference proteome</keyword>
<feature type="chain" id="PRO_5004550845" evidence="1">
    <location>
        <begin position="28"/>
        <end position="134"/>
    </location>
</feature>
<dbReference type="OrthoDB" id="2801051at2759"/>
<organism evidence="2 3">
    <name type="scientific">Fomitopsis schrenkii</name>
    <name type="common">Brown rot fungus</name>
    <dbReference type="NCBI Taxonomy" id="2126942"/>
    <lineage>
        <taxon>Eukaryota</taxon>
        <taxon>Fungi</taxon>
        <taxon>Dikarya</taxon>
        <taxon>Basidiomycota</taxon>
        <taxon>Agaricomycotina</taxon>
        <taxon>Agaricomycetes</taxon>
        <taxon>Polyporales</taxon>
        <taxon>Fomitopsis</taxon>
    </lineage>
</organism>
<name>S8F954_FOMSC</name>
<dbReference type="HOGENOM" id="CLU_1768080_0_0_1"/>
<gene>
    <name evidence="2" type="ORF">FOMPIDRAFT_1062822</name>
</gene>
<proteinExistence type="predicted"/>
<dbReference type="AlphaFoldDB" id="S8F954"/>
<accession>S8F954</accession>
<keyword evidence="1" id="KW-0732">Signal</keyword>